<keyword evidence="2" id="KW-1133">Transmembrane helix</keyword>
<feature type="compositionally biased region" description="Basic and acidic residues" evidence="1">
    <location>
        <begin position="205"/>
        <end position="216"/>
    </location>
</feature>
<feature type="compositionally biased region" description="Low complexity" evidence="1">
    <location>
        <begin position="323"/>
        <end position="343"/>
    </location>
</feature>
<feature type="compositionally biased region" description="Basic and acidic residues" evidence="1">
    <location>
        <begin position="304"/>
        <end position="321"/>
    </location>
</feature>
<dbReference type="Proteomes" id="UP000031843">
    <property type="component" value="Chromosome main"/>
</dbReference>
<feature type="compositionally biased region" description="Low complexity" evidence="1">
    <location>
        <begin position="217"/>
        <end position="237"/>
    </location>
</feature>
<dbReference type="KEGG" id="cbw:RR42_m1184"/>
<evidence type="ECO:0000313" key="3">
    <source>
        <dbReference type="EMBL" id="AJG18590.1"/>
    </source>
</evidence>
<name>A0A0C4Y6E4_9BURK</name>
<evidence type="ECO:0000256" key="2">
    <source>
        <dbReference type="SAM" id="Phobius"/>
    </source>
</evidence>
<dbReference type="RefSeq" id="WP_043344793.1">
    <property type="nucleotide sequence ID" value="NZ_CP010536.1"/>
</dbReference>
<dbReference type="OrthoDB" id="8971228at2"/>
<dbReference type="STRING" id="68895.RR42_m1184"/>
<evidence type="ECO:0000313" key="4">
    <source>
        <dbReference type="Proteomes" id="UP000031843"/>
    </source>
</evidence>
<dbReference type="EMBL" id="CP010536">
    <property type="protein sequence ID" value="AJG18590.1"/>
    <property type="molecule type" value="Genomic_DNA"/>
</dbReference>
<reference evidence="3 4" key="1">
    <citation type="journal article" date="2015" name="Genome Announc.">
        <title>Complete Genome Sequence of Cupriavidus basilensis 4G11, Isolated from the Oak Ridge Field Research Center Site.</title>
        <authorList>
            <person name="Ray J."/>
            <person name="Waters R.J."/>
            <person name="Skerker J.M."/>
            <person name="Kuehl J.V."/>
            <person name="Price M.N."/>
            <person name="Huang J."/>
            <person name="Chakraborty R."/>
            <person name="Arkin A.P."/>
            <person name="Deutschbauer A."/>
        </authorList>
    </citation>
    <scope>NUCLEOTIDE SEQUENCE [LARGE SCALE GENOMIC DNA]</scope>
    <source>
        <strain evidence="3">4G11</strain>
    </source>
</reference>
<keyword evidence="2" id="KW-0472">Membrane</keyword>
<feature type="region of interest" description="Disordered" evidence="1">
    <location>
        <begin position="198"/>
        <end position="343"/>
    </location>
</feature>
<feature type="compositionally biased region" description="Low complexity" evidence="1">
    <location>
        <begin position="265"/>
        <end position="276"/>
    </location>
</feature>
<dbReference type="AlphaFoldDB" id="A0A0C4Y6E4"/>
<organism evidence="3 4">
    <name type="scientific">Cupriavidus basilensis</name>
    <dbReference type="NCBI Taxonomy" id="68895"/>
    <lineage>
        <taxon>Bacteria</taxon>
        <taxon>Pseudomonadati</taxon>
        <taxon>Pseudomonadota</taxon>
        <taxon>Betaproteobacteria</taxon>
        <taxon>Burkholderiales</taxon>
        <taxon>Burkholderiaceae</taxon>
        <taxon>Cupriavidus</taxon>
    </lineage>
</organism>
<proteinExistence type="predicted"/>
<sequence length="502" mass="51203">MSADERFIAGEDRLAALLRELPAFVPPASLEASVLAAARAEQAARNAPAPLPPASLPAKVRAYAEQAEAPADDDELDFTPPAGLQASVMAQAARIQAAQATRRNAVLEEIRRGDVPQSVLGAPVSEAAQAWLREQALSAQPAEGEASTGKPPRARPARRWWPALGALAATLGVGVLSLQIVMRQLDLRNGEITLPAQAPAPVADTADKADKADKAANKPAKQAEPAKPVAQAAVQPAAPAPVPQAESAGQPASPRADAPVPPPAAQATNATKAAQPAPAPASPPATANAQPLRPPPAEAPAEAAPREPDRLAQRRAPEPRENAAGMAGSLSAGAPPAAAAAPAVRVPAPMASMAPIAPMAAIAPPAPIAPIAPPAPAPTFDAPRLALRASPSQQADAARAPAPAARVQRVGTLTMSLREEPQLAVERLLSAPSGAEPAAGAQLALRVTASAPASPEVRAWVERLWQAVPAPYRPPLPYAVQADSTLPPATVRIERQADSAPW</sequence>
<accession>A0A0C4Y6E4</accession>
<evidence type="ECO:0000256" key="1">
    <source>
        <dbReference type="SAM" id="MobiDB-lite"/>
    </source>
</evidence>
<keyword evidence="2" id="KW-0812">Transmembrane</keyword>
<gene>
    <name evidence="3" type="ORF">RR42_m1184</name>
</gene>
<feature type="transmembrane region" description="Helical" evidence="2">
    <location>
        <begin position="160"/>
        <end position="182"/>
    </location>
</feature>
<keyword evidence="4" id="KW-1185">Reference proteome</keyword>
<protein>
    <submittedName>
        <fullName evidence="3">Trk system potassium uptake protein TrkA</fullName>
    </submittedName>
</protein>
<feature type="region of interest" description="Disordered" evidence="1">
    <location>
        <begin position="136"/>
        <end position="156"/>
    </location>
</feature>